<dbReference type="Gene3D" id="1.10.10.60">
    <property type="entry name" value="Homeodomain-like"/>
    <property type="match status" value="2"/>
</dbReference>
<dbReference type="PRINTS" id="PR00032">
    <property type="entry name" value="HTHARAC"/>
</dbReference>
<dbReference type="Proteomes" id="UP001302222">
    <property type="component" value="Unassembled WGS sequence"/>
</dbReference>
<gene>
    <name evidence="5" type="ORF">VB798_05390</name>
</gene>
<organism evidence="5 6">
    <name type="scientific">Arcicella lustrica</name>
    <dbReference type="NCBI Taxonomy" id="2984196"/>
    <lineage>
        <taxon>Bacteria</taxon>
        <taxon>Pseudomonadati</taxon>
        <taxon>Bacteroidota</taxon>
        <taxon>Cytophagia</taxon>
        <taxon>Cytophagales</taxon>
        <taxon>Flectobacillaceae</taxon>
        <taxon>Arcicella</taxon>
    </lineage>
</organism>
<sequence>MKRYILHTPFNIYHFEAKKWMHSVHKHTYFEIIFILRGNGIHNINGNTFQYAEGDVFLLGPEDYHDFEIHDLTEFCFIRFNESFHQQIGEKDSTWQQIMKTLLYTSSQSRGSIVKDKQEKQKLHNLLTVLEGEYENHQSQYFEIIRDSLMRSMMMILARNLFGQTPVKPVLQDSVETILMYIKQHIYNPSELSVEHLAEVFNYAPAYISIFFKKHTGESLKQYITKHKIKLIEARLLYSQLTLTEIADEFGYTDESHFCKQFRKYTGKTPTAFRKNTTIAQ</sequence>
<proteinExistence type="predicted"/>
<dbReference type="InterPro" id="IPR018062">
    <property type="entry name" value="HTH_AraC-typ_CS"/>
</dbReference>
<dbReference type="PANTHER" id="PTHR43280">
    <property type="entry name" value="ARAC-FAMILY TRANSCRIPTIONAL REGULATOR"/>
    <property type="match status" value="1"/>
</dbReference>
<dbReference type="InterPro" id="IPR009057">
    <property type="entry name" value="Homeodomain-like_sf"/>
</dbReference>
<dbReference type="InterPro" id="IPR020449">
    <property type="entry name" value="Tscrpt_reg_AraC-type_HTH"/>
</dbReference>
<evidence type="ECO:0000259" key="4">
    <source>
        <dbReference type="PROSITE" id="PS01124"/>
    </source>
</evidence>
<evidence type="ECO:0000313" key="5">
    <source>
        <dbReference type="EMBL" id="MEA5425998.1"/>
    </source>
</evidence>
<evidence type="ECO:0000256" key="3">
    <source>
        <dbReference type="ARBA" id="ARBA00023163"/>
    </source>
</evidence>
<dbReference type="SMART" id="SM00342">
    <property type="entry name" value="HTH_ARAC"/>
    <property type="match status" value="1"/>
</dbReference>
<name>A0ABU5SFE4_9BACT</name>
<dbReference type="EMBL" id="JAYGIM010000003">
    <property type="protein sequence ID" value="MEA5425998.1"/>
    <property type="molecule type" value="Genomic_DNA"/>
</dbReference>
<dbReference type="InterPro" id="IPR018060">
    <property type="entry name" value="HTH_AraC"/>
</dbReference>
<dbReference type="PANTHER" id="PTHR43280:SF34">
    <property type="entry name" value="ARAC-FAMILY TRANSCRIPTIONAL REGULATOR"/>
    <property type="match status" value="1"/>
</dbReference>
<dbReference type="SUPFAM" id="SSF46689">
    <property type="entry name" value="Homeodomain-like"/>
    <property type="match status" value="2"/>
</dbReference>
<accession>A0ABU5SFE4</accession>
<feature type="domain" description="HTH araC/xylS-type" evidence="4">
    <location>
        <begin position="176"/>
        <end position="276"/>
    </location>
</feature>
<comment type="caution">
    <text evidence="5">The sequence shown here is derived from an EMBL/GenBank/DDBJ whole genome shotgun (WGS) entry which is preliminary data.</text>
</comment>
<evidence type="ECO:0000313" key="6">
    <source>
        <dbReference type="Proteomes" id="UP001302222"/>
    </source>
</evidence>
<dbReference type="PROSITE" id="PS01124">
    <property type="entry name" value="HTH_ARAC_FAMILY_2"/>
    <property type="match status" value="1"/>
</dbReference>
<dbReference type="Pfam" id="PF12833">
    <property type="entry name" value="HTH_18"/>
    <property type="match status" value="1"/>
</dbReference>
<reference evidence="5 6" key="1">
    <citation type="submission" date="2023-12" db="EMBL/GenBank/DDBJ databases">
        <title>Novel species of the genus Arcicella isolated from rivers.</title>
        <authorList>
            <person name="Lu H."/>
        </authorList>
    </citation>
    <scope>NUCLEOTIDE SEQUENCE [LARGE SCALE GENOMIC DNA]</scope>
    <source>
        <strain evidence="5 6">DC25W</strain>
    </source>
</reference>
<keyword evidence="6" id="KW-1185">Reference proteome</keyword>
<dbReference type="InterPro" id="IPR014710">
    <property type="entry name" value="RmlC-like_jellyroll"/>
</dbReference>
<keyword evidence="3" id="KW-0804">Transcription</keyword>
<dbReference type="PROSITE" id="PS00041">
    <property type="entry name" value="HTH_ARAC_FAMILY_1"/>
    <property type="match status" value="1"/>
</dbReference>
<dbReference type="SUPFAM" id="SSF51215">
    <property type="entry name" value="Regulatory protein AraC"/>
    <property type="match status" value="1"/>
</dbReference>
<keyword evidence="2" id="KW-0238">DNA-binding</keyword>
<evidence type="ECO:0000256" key="1">
    <source>
        <dbReference type="ARBA" id="ARBA00023015"/>
    </source>
</evidence>
<dbReference type="Gene3D" id="2.60.120.10">
    <property type="entry name" value="Jelly Rolls"/>
    <property type="match status" value="1"/>
</dbReference>
<dbReference type="Pfam" id="PF02311">
    <property type="entry name" value="AraC_binding"/>
    <property type="match status" value="1"/>
</dbReference>
<dbReference type="RefSeq" id="WP_323256744.1">
    <property type="nucleotide sequence ID" value="NZ_JAYGIM010000003.1"/>
</dbReference>
<dbReference type="InterPro" id="IPR003313">
    <property type="entry name" value="AraC-bd"/>
</dbReference>
<protein>
    <submittedName>
        <fullName evidence="5">AraC family transcriptional regulator</fullName>
    </submittedName>
</protein>
<evidence type="ECO:0000256" key="2">
    <source>
        <dbReference type="ARBA" id="ARBA00023125"/>
    </source>
</evidence>
<dbReference type="InterPro" id="IPR037923">
    <property type="entry name" value="HTH-like"/>
</dbReference>
<keyword evidence="1" id="KW-0805">Transcription regulation</keyword>